<evidence type="ECO:0000256" key="8">
    <source>
        <dbReference type="SAM" id="Phobius"/>
    </source>
</evidence>
<keyword evidence="5 6" id="KW-0238">DNA-binding</keyword>
<gene>
    <name evidence="10" type="ORF">BPA30113_02236</name>
</gene>
<dbReference type="GO" id="GO:0016779">
    <property type="term" value="F:nucleotidyltransferase activity"/>
    <property type="evidence" value="ECO:0007669"/>
    <property type="project" value="UniProtKB-UniRule"/>
</dbReference>
<feature type="region of interest" description="Disordered" evidence="7">
    <location>
        <begin position="307"/>
        <end position="342"/>
    </location>
</feature>
<dbReference type="InterPro" id="IPR029494">
    <property type="entry name" value="DarT"/>
</dbReference>
<keyword evidence="8" id="KW-0812">Transmembrane</keyword>
<comment type="caution">
    <text evidence="6">Lacks conserved residue(s) required for the propagation of feature annotation.</text>
</comment>
<protein>
    <recommendedName>
        <fullName evidence="9">DarT domain-containing protein</fullName>
    </recommendedName>
</protein>
<sequence>MLILLYQLLIVATLGIVRLVAPKRLAAASLIWSALTVFNLFWPPLIALQLIVIWVAYAFFKSGEASPQQTRQPSPAPAAPTAPTAPVRPASPPATKPGGRASGPVDIPGKTLFSPETIDPAISIRPAPAAPPAGMIDRFAAFVGIEAAAQQAAAPLVRACGIERVYLEVCLESASRRLKLERELASRGEACRQQYRQSYEQLIGLLKEHEGEPVAEPPDPPVVCVNLAQRPIHPDGSIDAAIQRRVDAAVDDYAQFLATLSQNLKQPGLRASFEQEMIDAGQTDLLARVQRFEAGLDWRGLAPSETIDDTPSHAPLAPHAGTVGTRPTTPARPVPASADAGDPVALLDSAPAAPATPVDDASRRAIEALAGTLQIPMLTHFTRASNLDSILRHGLCSRVKAAESGVAPAVNDGLRLDGRRDGVSLSIAFPNHRMFFKYRQTNPDERWVVLGIHPAVLWQKPCGFCRRNAADHRIRTLPRSQLTGIDAFRGMFEPLDDLPGRADQNLLAFDPTDPQAEVLVFDVIEPEYIEAIAFDSHETMQALSALLDGRNVTLFEPDSGPFSSRGYQRNGAR</sequence>
<feature type="active site" evidence="6">
    <location>
        <position position="517"/>
    </location>
</feature>
<feature type="transmembrane region" description="Helical" evidence="8">
    <location>
        <begin position="41"/>
        <end position="60"/>
    </location>
</feature>
<evidence type="ECO:0000259" key="9">
    <source>
        <dbReference type="PROSITE" id="PS52018"/>
    </source>
</evidence>
<keyword evidence="11" id="KW-1185">Reference proteome</keyword>
<evidence type="ECO:0000256" key="3">
    <source>
        <dbReference type="ARBA" id="ARBA00022679"/>
    </source>
</evidence>
<dbReference type="PROSITE" id="PS52018">
    <property type="entry name" value="DART"/>
    <property type="match status" value="1"/>
</dbReference>
<organism evidence="10 11">
    <name type="scientific">Burkholderia paludis</name>
    <dbReference type="NCBI Taxonomy" id="1506587"/>
    <lineage>
        <taxon>Bacteria</taxon>
        <taxon>Pseudomonadati</taxon>
        <taxon>Pseudomonadota</taxon>
        <taxon>Betaproteobacteria</taxon>
        <taxon>Burkholderiales</taxon>
        <taxon>Burkholderiaceae</taxon>
        <taxon>Burkholderia</taxon>
        <taxon>Burkholderia cepacia complex</taxon>
    </lineage>
</organism>
<name>A0A6P2K904_9BURK</name>
<dbReference type="AlphaFoldDB" id="A0A6P2K904"/>
<keyword evidence="2 6" id="KW-0328">Glycosyltransferase</keyword>
<evidence type="ECO:0000256" key="4">
    <source>
        <dbReference type="ARBA" id="ARBA00022695"/>
    </source>
</evidence>
<accession>A0A6P2K904</accession>
<feature type="binding site" evidence="6">
    <location>
        <begin position="380"/>
        <end position="382"/>
    </location>
    <ligand>
        <name>NAD(+)</name>
        <dbReference type="ChEBI" id="CHEBI:57540"/>
    </ligand>
</feature>
<evidence type="ECO:0000256" key="6">
    <source>
        <dbReference type="PROSITE-ProRule" id="PRU01362"/>
    </source>
</evidence>
<reference evidence="10 11" key="1">
    <citation type="submission" date="2019-09" db="EMBL/GenBank/DDBJ databases">
        <authorList>
            <person name="Depoorter E."/>
        </authorList>
    </citation>
    <scope>NUCLEOTIDE SEQUENCE [LARGE SCALE GENOMIC DNA]</scope>
    <source>
        <strain evidence="10">LMG 30113</strain>
    </source>
</reference>
<keyword evidence="3 6" id="KW-0808">Transferase</keyword>
<dbReference type="EMBL" id="CABVQD010000005">
    <property type="protein sequence ID" value="VWB51645.1"/>
    <property type="molecule type" value="Genomic_DNA"/>
</dbReference>
<feature type="compositionally biased region" description="Low complexity" evidence="7">
    <location>
        <begin position="320"/>
        <end position="335"/>
    </location>
</feature>
<comment type="similarity">
    <text evidence="6">Belongs to the DarT ADP-ribosyltransferase family.</text>
</comment>
<feature type="region of interest" description="Disordered" evidence="7">
    <location>
        <begin position="66"/>
        <end position="107"/>
    </location>
</feature>
<dbReference type="GO" id="GO:0016757">
    <property type="term" value="F:glycosyltransferase activity"/>
    <property type="evidence" value="ECO:0007669"/>
    <property type="project" value="UniProtKB-UniRule"/>
</dbReference>
<dbReference type="GO" id="GO:0003677">
    <property type="term" value="F:DNA binding"/>
    <property type="evidence" value="ECO:0007669"/>
    <property type="project" value="UniProtKB-UniRule"/>
</dbReference>
<evidence type="ECO:0000256" key="5">
    <source>
        <dbReference type="ARBA" id="ARBA00023125"/>
    </source>
</evidence>
<keyword evidence="4 6" id="KW-0548">Nucleotidyltransferase</keyword>
<feature type="domain" description="DarT" evidence="9">
    <location>
        <begin position="376"/>
        <end position="562"/>
    </location>
</feature>
<comment type="catalytic activity">
    <reaction evidence="6">
        <text>a thymidine in DNA + NAD(+) = an N-(ADP-alpha-D-ribosyl)-thymidine in DNA + nicotinamide + H(+)</text>
        <dbReference type="Rhea" id="RHEA:71651"/>
        <dbReference type="Rhea" id="RHEA-COMP:13556"/>
        <dbReference type="Rhea" id="RHEA-COMP:18051"/>
        <dbReference type="ChEBI" id="CHEBI:15378"/>
        <dbReference type="ChEBI" id="CHEBI:17154"/>
        <dbReference type="ChEBI" id="CHEBI:57540"/>
        <dbReference type="ChEBI" id="CHEBI:137386"/>
        <dbReference type="ChEBI" id="CHEBI:191199"/>
    </reaction>
</comment>
<evidence type="ECO:0000313" key="11">
    <source>
        <dbReference type="Proteomes" id="UP000494330"/>
    </source>
</evidence>
<evidence type="ECO:0000256" key="1">
    <source>
        <dbReference type="ARBA" id="ARBA00022649"/>
    </source>
</evidence>
<dbReference type="Proteomes" id="UP000494330">
    <property type="component" value="Unassembled WGS sequence"/>
</dbReference>
<proteinExistence type="inferred from homology"/>
<feature type="binding site" evidence="6">
    <location>
        <position position="415"/>
    </location>
    <ligand>
        <name>NAD(+)</name>
        <dbReference type="ChEBI" id="CHEBI:57540"/>
    </ligand>
</feature>
<feature type="active site" description="Proton acceptor" evidence="6">
    <location>
        <position position="415"/>
    </location>
</feature>
<keyword evidence="1 6" id="KW-1277">Toxin-antitoxin system</keyword>
<keyword evidence="8" id="KW-1133">Transmembrane helix</keyword>
<evidence type="ECO:0000256" key="7">
    <source>
        <dbReference type="SAM" id="MobiDB-lite"/>
    </source>
</evidence>
<dbReference type="Pfam" id="PF14487">
    <property type="entry name" value="DarT"/>
    <property type="match status" value="1"/>
</dbReference>
<evidence type="ECO:0000256" key="2">
    <source>
        <dbReference type="ARBA" id="ARBA00022676"/>
    </source>
</evidence>
<evidence type="ECO:0000313" key="10">
    <source>
        <dbReference type="EMBL" id="VWB51645.1"/>
    </source>
</evidence>
<keyword evidence="8" id="KW-0472">Membrane</keyword>